<accession>A0A1G8AH48</accession>
<feature type="region of interest" description="Disordered" evidence="1">
    <location>
        <begin position="94"/>
        <end position="115"/>
    </location>
</feature>
<gene>
    <name evidence="2" type="ORF">SAMN05216605_10536</name>
</gene>
<keyword evidence="3" id="KW-1185">Reference proteome</keyword>
<evidence type="ECO:0000256" key="1">
    <source>
        <dbReference type="SAM" id="MobiDB-lite"/>
    </source>
</evidence>
<evidence type="ECO:0000313" key="2">
    <source>
        <dbReference type="EMBL" id="SDH19650.1"/>
    </source>
</evidence>
<reference evidence="3" key="1">
    <citation type="submission" date="2016-10" db="EMBL/GenBank/DDBJ databases">
        <authorList>
            <person name="Varghese N."/>
            <person name="Submissions S."/>
        </authorList>
    </citation>
    <scope>NUCLEOTIDE SEQUENCE [LARGE SCALE GENOMIC DNA]</scope>
    <source>
        <strain evidence="3">ATCC 700689</strain>
    </source>
</reference>
<dbReference type="EMBL" id="FNCO01000005">
    <property type="protein sequence ID" value="SDH19650.1"/>
    <property type="molecule type" value="Genomic_DNA"/>
</dbReference>
<proteinExistence type="predicted"/>
<evidence type="ECO:0000313" key="3">
    <source>
        <dbReference type="Proteomes" id="UP000182894"/>
    </source>
</evidence>
<feature type="region of interest" description="Disordered" evidence="1">
    <location>
        <begin position="166"/>
        <end position="187"/>
    </location>
</feature>
<protein>
    <submittedName>
        <fullName evidence="2">Uncharacterized protein</fullName>
    </submittedName>
</protein>
<organism evidence="2 3">
    <name type="scientific">Pseudomonas abietaniphila</name>
    <dbReference type="NCBI Taxonomy" id="89065"/>
    <lineage>
        <taxon>Bacteria</taxon>
        <taxon>Pseudomonadati</taxon>
        <taxon>Pseudomonadota</taxon>
        <taxon>Gammaproteobacteria</taxon>
        <taxon>Pseudomonadales</taxon>
        <taxon>Pseudomonadaceae</taxon>
        <taxon>Pseudomonas</taxon>
    </lineage>
</organism>
<dbReference type="AlphaFoldDB" id="A0A1G8AH48"/>
<dbReference type="Proteomes" id="UP000182894">
    <property type="component" value="Unassembled WGS sequence"/>
</dbReference>
<name>A0A1G8AH48_9PSED</name>
<sequence length="233" mass="25265">MARRSASKSTRSVNRCITTQSVVTIKRSSHSSFGHQSSARPPPRNVGARLLWAALGRSAGNRQQDLCMRYVRHHRVASFCYRCAADRGQARSYGLRPESKAANPPQSRAWPEGTHVMPGTALLLPGRRRSALARDLPGTGSKTGACGMSGITESSDFATAARQIAGKRAPTASGQNQKPRTLLNPEPGRRERTLCLAQPCFCLEGVGAWLVPRSAGNRQQDLCTRGVRPHRVA</sequence>